<keyword evidence="8 11" id="KW-1133">Transmembrane helix</keyword>
<keyword evidence="9 11" id="KW-0472">Membrane</keyword>
<dbReference type="EC" id="3.1.3.78" evidence="4 11"/>
<evidence type="ECO:0000256" key="2">
    <source>
        <dbReference type="ARBA" id="ARBA00004107"/>
    </source>
</evidence>
<evidence type="ECO:0000256" key="10">
    <source>
        <dbReference type="ARBA" id="ARBA00023228"/>
    </source>
</evidence>
<dbReference type="GeneID" id="588430"/>
<keyword evidence="10 11" id="KW-0458">Lysosome</keyword>
<evidence type="ECO:0000256" key="5">
    <source>
        <dbReference type="ARBA" id="ARBA00022692"/>
    </source>
</evidence>
<evidence type="ECO:0000256" key="7">
    <source>
        <dbReference type="ARBA" id="ARBA00022801"/>
    </source>
</evidence>
<keyword evidence="6 11" id="KW-0967">Endosome</keyword>
<dbReference type="GO" id="GO:0034597">
    <property type="term" value="F:phosphatidylinositol-4,5-bisphosphate 4-phosphatase activity"/>
    <property type="evidence" value="ECO:0000318"/>
    <property type="project" value="GO_Central"/>
</dbReference>
<keyword evidence="7 11" id="KW-0378">Hydrolase</keyword>
<dbReference type="PANTHER" id="PTHR21014">
    <property type="entry name" value="PHOSPHATIDYLINOSITOL-4,5-BISPHOSPHATE 4-PHOSPHATASE"/>
    <property type="match status" value="1"/>
</dbReference>
<dbReference type="OrthoDB" id="9939933at2759"/>
<dbReference type="Pfam" id="PF09788">
    <property type="entry name" value="Tmemb_55A"/>
    <property type="match status" value="1"/>
</dbReference>
<accession>A0A7M7RDR2</accession>
<dbReference type="PANTHER" id="PTHR21014:SF6">
    <property type="entry name" value="PHOSPHATIDYLINOSITOL-4,5-BISPHOSPHATE 4-PHOSPHATASE"/>
    <property type="match status" value="1"/>
</dbReference>
<dbReference type="EnsemblMetazoa" id="XM_788116">
    <property type="protein sequence ID" value="XP_793209"/>
    <property type="gene ID" value="LOC588430"/>
</dbReference>
<dbReference type="GO" id="GO:0005765">
    <property type="term" value="C:lysosomal membrane"/>
    <property type="evidence" value="ECO:0000318"/>
    <property type="project" value="GO_Central"/>
</dbReference>
<dbReference type="InterPro" id="IPR019178">
    <property type="entry name" value="PtdIns-P2-Ptase"/>
</dbReference>
<dbReference type="GO" id="GO:0031902">
    <property type="term" value="C:late endosome membrane"/>
    <property type="evidence" value="ECO:0000318"/>
    <property type="project" value="GO_Central"/>
</dbReference>
<feature type="transmembrane region" description="Helical" evidence="11">
    <location>
        <begin position="210"/>
        <end position="234"/>
    </location>
</feature>
<dbReference type="FunCoup" id="A0A7M7RDR2">
    <property type="interactions" value="2209"/>
</dbReference>
<keyword evidence="5 11" id="KW-0812">Transmembrane</keyword>
<evidence type="ECO:0000256" key="3">
    <source>
        <dbReference type="ARBA" id="ARBA00004155"/>
    </source>
</evidence>
<organism evidence="13 14">
    <name type="scientific">Strongylocentrotus purpuratus</name>
    <name type="common">Purple sea urchin</name>
    <dbReference type="NCBI Taxonomy" id="7668"/>
    <lineage>
        <taxon>Eukaryota</taxon>
        <taxon>Metazoa</taxon>
        <taxon>Echinodermata</taxon>
        <taxon>Eleutherozoa</taxon>
        <taxon>Echinozoa</taxon>
        <taxon>Echinoidea</taxon>
        <taxon>Euechinoidea</taxon>
        <taxon>Echinacea</taxon>
        <taxon>Camarodonta</taxon>
        <taxon>Echinidea</taxon>
        <taxon>Strongylocentrotidae</taxon>
        <taxon>Strongylocentrotus</taxon>
    </lineage>
</organism>
<reference evidence="14" key="1">
    <citation type="submission" date="2015-02" db="EMBL/GenBank/DDBJ databases">
        <title>Genome sequencing for Strongylocentrotus purpuratus.</title>
        <authorList>
            <person name="Murali S."/>
            <person name="Liu Y."/>
            <person name="Vee V."/>
            <person name="English A."/>
            <person name="Wang M."/>
            <person name="Skinner E."/>
            <person name="Han Y."/>
            <person name="Muzny D.M."/>
            <person name="Worley K.C."/>
            <person name="Gibbs R.A."/>
        </authorList>
    </citation>
    <scope>NUCLEOTIDE SEQUENCE</scope>
</reference>
<dbReference type="GO" id="GO:0030670">
    <property type="term" value="C:phagocytic vesicle membrane"/>
    <property type="evidence" value="ECO:0000318"/>
    <property type="project" value="GO_Central"/>
</dbReference>
<feature type="region of interest" description="Disordered" evidence="12">
    <location>
        <begin position="37"/>
        <end position="68"/>
    </location>
</feature>
<sequence length="274" mass="30150">MANRQEENEPLLNNQCLEEYHDEEELIPTAIPVANFQDADLGPPLEPPPFDATPPPPVMPGEEPPPYTPGPPGAMPMINCRVCQAMISLEGKMHQHVVKCSVCHEATPIKEAPQGKKYVRCPCNCLLICKASSKRIACPRSNCKRIINLQSAMFPANASAPSTLTTISGYRVVCAHCNQWFRFPHHYALARCPYCRKVSSVGPSYAKNRCIVYAVLGIVFLAAGIGVTIATMELAKNQGGIYFVWISAFIVAILNFMRSCYYGSMKVSNIENEG</sequence>
<dbReference type="Proteomes" id="UP000007110">
    <property type="component" value="Unassembled WGS sequence"/>
</dbReference>
<comment type="catalytic activity">
    <reaction evidence="1 11">
        <text>a 1,2-diacyl-sn-glycero-3-phospho-(1D-myo-inositol-4,5-bisphosphate) + H2O = a 1,2-diacyl-sn-glycero-3-phospho-(1D-myo-inositol-5-phosphate) + phosphate</text>
        <dbReference type="Rhea" id="RHEA:25674"/>
        <dbReference type="ChEBI" id="CHEBI:15377"/>
        <dbReference type="ChEBI" id="CHEBI:43474"/>
        <dbReference type="ChEBI" id="CHEBI:57795"/>
        <dbReference type="ChEBI" id="CHEBI:58456"/>
        <dbReference type="EC" id="3.1.3.78"/>
    </reaction>
</comment>
<keyword evidence="14" id="KW-1185">Reference proteome</keyword>
<dbReference type="KEGG" id="spu:588430"/>
<evidence type="ECO:0000256" key="8">
    <source>
        <dbReference type="ARBA" id="ARBA00022989"/>
    </source>
</evidence>
<comment type="subcellular location">
    <subcellularLocation>
        <location evidence="2 11">Late endosome membrane</location>
        <topology evidence="2 11">Multi-pass membrane protein</topology>
    </subcellularLocation>
    <subcellularLocation>
        <location evidence="3 11">Lysosome membrane</location>
        <topology evidence="3 11">Multi-pass membrane protein</topology>
    </subcellularLocation>
</comment>
<dbReference type="InParanoid" id="A0A7M7RDR2"/>
<evidence type="ECO:0000313" key="14">
    <source>
        <dbReference type="Proteomes" id="UP000007110"/>
    </source>
</evidence>
<dbReference type="OMA" id="WLRIKIS"/>
<dbReference type="AlphaFoldDB" id="A0A7M7RDR2"/>
<evidence type="ECO:0000313" key="13">
    <source>
        <dbReference type="EnsemblMetazoa" id="XP_793209"/>
    </source>
</evidence>
<dbReference type="GO" id="GO:0046856">
    <property type="term" value="P:phosphatidylinositol dephosphorylation"/>
    <property type="evidence" value="ECO:0000318"/>
    <property type="project" value="GO_Central"/>
</dbReference>
<feature type="transmembrane region" description="Helical" evidence="11">
    <location>
        <begin position="240"/>
        <end position="257"/>
    </location>
</feature>
<comment type="function">
    <text evidence="11">Catalyzes the hydrolysis of phosphatidylinositol-4,5-bisphosphate (PtdIns-4,5-P2) to phosphatidylinositol-4-phosphate (PtdIns-4-P).</text>
</comment>
<dbReference type="GO" id="GO:0005886">
    <property type="term" value="C:plasma membrane"/>
    <property type="evidence" value="ECO:0000318"/>
    <property type="project" value="GO_Central"/>
</dbReference>
<feature type="compositionally biased region" description="Pro residues" evidence="12">
    <location>
        <begin position="44"/>
        <end position="68"/>
    </location>
</feature>
<evidence type="ECO:0000256" key="12">
    <source>
        <dbReference type="SAM" id="MobiDB-lite"/>
    </source>
</evidence>
<dbReference type="RefSeq" id="XP_793209.1">
    <property type="nucleotide sequence ID" value="XM_788116.5"/>
</dbReference>
<protein>
    <recommendedName>
        <fullName evidence="4 11">Phosphatidylinositol-4,5-bisphosphate 4-phosphatase</fullName>
        <ecNumber evidence="4 11">3.1.3.78</ecNumber>
    </recommendedName>
</protein>
<reference evidence="13" key="2">
    <citation type="submission" date="2021-01" db="UniProtKB">
        <authorList>
            <consortium name="EnsemblMetazoa"/>
        </authorList>
    </citation>
    <scope>IDENTIFICATION</scope>
</reference>
<evidence type="ECO:0000256" key="4">
    <source>
        <dbReference type="ARBA" id="ARBA00012936"/>
    </source>
</evidence>
<evidence type="ECO:0000256" key="1">
    <source>
        <dbReference type="ARBA" id="ARBA00001261"/>
    </source>
</evidence>
<evidence type="ECO:0000256" key="6">
    <source>
        <dbReference type="ARBA" id="ARBA00022753"/>
    </source>
</evidence>
<proteinExistence type="predicted"/>
<name>A0A7M7RDR2_STRPU</name>
<evidence type="ECO:0000256" key="9">
    <source>
        <dbReference type="ARBA" id="ARBA00023136"/>
    </source>
</evidence>
<evidence type="ECO:0000256" key="11">
    <source>
        <dbReference type="RuleBase" id="RU365008"/>
    </source>
</evidence>